<dbReference type="RefSeq" id="WP_212393252.1">
    <property type="nucleotide sequence ID" value="NZ_JAFCJH010000007.1"/>
</dbReference>
<comment type="caution">
    <text evidence="3">The sequence shown here is derived from an EMBL/GenBank/DDBJ whole genome shotgun (WGS) entry which is preliminary data.</text>
</comment>
<organism evidence="3 4">
    <name type="scientific">Bradyrhizobium jicamae</name>
    <dbReference type="NCBI Taxonomy" id="280332"/>
    <lineage>
        <taxon>Bacteria</taxon>
        <taxon>Pseudomonadati</taxon>
        <taxon>Pseudomonadota</taxon>
        <taxon>Alphaproteobacteria</taxon>
        <taxon>Hyphomicrobiales</taxon>
        <taxon>Nitrobacteraceae</taxon>
        <taxon>Bradyrhizobium</taxon>
    </lineage>
</organism>
<feature type="signal peptide" evidence="1">
    <location>
        <begin position="1"/>
        <end position="21"/>
    </location>
</feature>
<evidence type="ECO:0000313" key="4">
    <source>
        <dbReference type="Proteomes" id="UP001315278"/>
    </source>
</evidence>
<keyword evidence="1" id="KW-0732">Signal</keyword>
<dbReference type="InterPro" id="IPR019223">
    <property type="entry name" value="DUF2147"/>
</dbReference>
<proteinExistence type="predicted"/>
<dbReference type="EMBL" id="JAFCJH010000007">
    <property type="protein sequence ID" value="MBR0795544.1"/>
    <property type="molecule type" value="Genomic_DNA"/>
</dbReference>
<feature type="domain" description="DUF2147" evidence="2">
    <location>
        <begin position="54"/>
        <end position="108"/>
    </location>
</feature>
<evidence type="ECO:0000259" key="2">
    <source>
        <dbReference type="Pfam" id="PF09917"/>
    </source>
</evidence>
<dbReference type="Proteomes" id="UP001315278">
    <property type="component" value="Unassembled WGS sequence"/>
</dbReference>
<gene>
    <name evidence="3" type="ORF">JQ615_09100</name>
</gene>
<sequence length="109" mass="11071">MIRRFSLAAAAFVMAAGAAHAGSIDGAWITASGETAVISGGTITLKTGKFAGKTIGTMKAAGDGKYAGTITDPQDDRTYSGSAKLSGATLELTGCAMSVFCKTQTWNKK</sequence>
<protein>
    <submittedName>
        <fullName evidence="3">DUF2147 domain-containing protein</fullName>
    </submittedName>
</protein>
<evidence type="ECO:0000256" key="1">
    <source>
        <dbReference type="SAM" id="SignalP"/>
    </source>
</evidence>
<dbReference type="Gene3D" id="2.40.128.520">
    <property type="match status" value="1"/>
</dbReference>
<accession>A0ABS5FFH5</accession>
<evidence type="ECO:0000313" key="3">
    <source>
        <dbReference type="EMBL" id="MBR0795544.1"/>
    </source>
</evidence>
<dbReference type="Pfam" id="PF09917">
    <property type="entry name" value="DUF2147"/>
    <property type="match status" value="1"/>
</dbReference>
<name>A0ABS5FFH5_9BRAD</name>
<reference evidence="4" key="1">
    <citation type="journal article" date="2021" name="ISME J.">
        <title>Evolutionary origin and ecological implication of a unique nif island in free-living Bradyrhizobium lineages.</title>
        <authorList>
            <person name="Tao J."/>
        </authorList>
    </citation>
    <scope>NUCLEOTIDE SEQUENCE [LARGE SCALE GENOMIC DNA]</scope>
    <source>
        <strain evidence="4">SZCCT0434</strain>
    </source>
</reference>
<feature type="chain" id="PRO_5047371126" evidence="1">
    <location>
        <begin position="22"/>
        <end position="109"/>
    </location>
</feature>
<keyword evidence="4" id="KW-1185">Reference proteome</keyword>